<dbReference type="Proteomes" id="UP000290261">
    <property type="component" value="Unassembled WGS sequence"/>
</dbReference>
<keyword evidence="1" id="KW-0472">Membrane</keyword>
<proteinExistence type="predicted"/>
<evidence type="ECO:0000313" key="2">
    <source>
        <dbReference type="EMBL" id="RYC50541.1"/>
    </source>
</evidence>
<keyword evidence="1" id="KW-0812">Transmembrane</keyword>
<dbReference type="EMBL" id="JJMP01000009">
    <property type="protein sequence ID" value="RYC50541.1"/>
    <property type="molecule type" value="Genomic_DNA"/>
</dbReference>
<reference evidence="2 3" key="1">
    <citation type="submission" date="2014-04" db="EMBL/GenBank/DDBJ databases">
        <title>Whole genome of Muricauda olearia.</title>
        <authorList>
            <person name="Zhang X.-H."/>
            <person name="Tang K."/>
        </authorList>
    </citation>
    <scope>NUCLEOTIDE SEQUENCE [LARGE SCALE GENOMIC DNA]</scope>
    <source>
        <strain evidence="2 3">Th120</strain>
    </source>
</reference>
<keyword evidence="3" id="KW-1185">Reference proteome</keyword>
<evidence type="ECO:0000256" key="1">
    <source>
        <dbReference type="SAM" id="Phobius"/>
    </source>
</evidence>
<sequence>MESVLKFFLGVFLIIIAIIWFRYERKQFLKERENKRYISASFTLEFLIGALALCGIGIRLIYDSFQ</sequence>
<feature type="transmembrane region" description="Helical" evidence="1">
    <location>
        <begin position="44"/>
        <end position="62"/>
    </location>
</feature>
<accession>A0A444VIF7</accession>
<protein>
    <recommendedName>
        <fullName evidence="4">Molybdenum ABC transporter permease</fullName>
    </recommendedName>
</protein>
<keyword evidence="1" id="KW-1133">Transmembrane helix</keyword>
<comment type="caution">
    <text evidence="2">The sequence shown here is derived from an EMBL/GenBank/DDBJ whole genome shotgun (WGS) entry which is preliminary data.</text>
</comment>
<gene>
    <name evidence="2" type="ORF">DN53_18090</name>
</gene>
<dbReference type="AlphaFoldDB" id="A0A444VIF7"/>
<organism evidence="2 3">
    <name type="scientific">Flagellimonas olearia</name>
    <dbReference type="NCBI Taxonomy" id="552546"/>
    <lineage>
        <taxon>Bacteria</taxon>
        <taxon>Pseudomonadati</taxon>
        <taxon>Bacteroidota</taxon>
        <taxon>Flavobacteriia</taxon>
        <taxon>Flavobacteriales</taxon>
        <taxon>Flavobacteriaceae</taxon>
        <taxon>Flagellimonas</taxon>
    </lineage>
</organism>
<evidence type="ECO:0000313" key="3">
    <source>
        <dbReference type="Proteomes" id="UP000290261"/>
    </source>
</evidence>
<feature type="transmembrane region" description="Helical" evidence="1">
    <location>
        <begin position="6"/>
        <end position="23"/>
    </location>
</feature>
<evidence type="ECO:0008006" key="4">
    <source>
        <dbReference type="Google" id="ProtNLM"/>
    </source>
</evidence>
<name>A0A444VIF7_9FLAO</name>